<reference evidence="3 4" key="1">
    <citation type="journal article" date="2013" name="Int. J. Syst. Evol. Microbiol.">
        <title>Chryseobacterium angstadtii sp. nov., isolated from a newt tank.</title>
        <authorList>
            <person name="Kirk K.E."/>
            <person name="Hoffman J.A."/>
            <person name="Smith K.A."/>
            <person name="Strahan B.L."/>
            <person name="Failor K.C."/>
            <person name="Krebs J.E."/>
            <person name="Gale A.N."/>
            <person name="Do T.D."/>
            <person name="Sontag T.C."/>
            <person name="Batties A.M."/>
            <person name="Mistiszyn K."/>
            <person name="Newman J.D."/>
        </authorList>
    </citation>
    <scope>NUCLEOTIDE SEQUENCE [LARGE SCALE GENOMIC DNA]</scope>
    <source>
        <strain evidence="3 4">KM</strain>
    </source>
</reference>
<dbReference type="SUPFAM" id="SSF51182">
    <property type="entry name" value="RmlC-like cupins"/>
    <property type="match status" value="1"/>
</dbReference>
<evidence type="ECO:0000256" key="1">
    <source>
        <dbReference type="ARBA" id="ARBA00022723"/>
    </source>
</evidence>
<sequence length="584" mass="66796">MKSNYNKFPVIPIKDHTCISGWENVTDKIKEGIPGIIAVECYPGVFVEEIIAEFKDLLNPALIINTSEAMKPESEISSMVEPYVTDDPVFGYMTSLELEDYFDEVKITALKKEIDTTDGCVVIVGPGALLLHNQPKLILYADMARWEIQKRYRNNTACNLGKTNYTEAFAYQYKHAYFVDWRVCDRYKKRIFRNCHFILDTTKPHQPKMISVNAVLDALKQTVSSPFRVVPFFDPGPWGGQWLKEVCDLDRSLPNYAWGFDCVPEENSLLLGFGDEVVEIPSINLVFFQPEALLGKQVYESFGDEFPIRFDFLDTMEGGNLSLQVHPLKEYIKEKFGMNYTQDESYYMLDAGENAFVYLGLKNDINPENMMADLEKAQSTQTAFDADQYVQKWPVRKHDHVSIPAGTVHCSGANSVVLEISATPYIFTFKLWDWERMGLDGKPRPISLEHGRKNIQWNRDASWTEKNILNLTAPISEGDGWREERTGLDELSFIETRRHWFSKKVIHHTEGSVNVLNLVEGREVLVESPDESFAPYIVRYAETFIVPASVGTYTITPYGESEGKECATVKASIRMDRMKEKILK</sequence>
<dbReference type="RefSeq" id="WP_048506865.1">
    <property type="nucleotide sequence ID" value="NZ_LFND01000003.1"/>
</dbReference>
<keyword evidence="1" id="KW-0479">Metal-binding</keyword>
<dbReference type="CDD" id="cd07010">
    <property type="entry name" value="cupin_PMI_type_I_N_bac"/>
    <property type="match status" value="1"/>
</dbReference>
<comment type="caution">
    <text evidence="3">The sequence shown here is derived from an EMBL/GenBank/DDBJ whole genome shotgun (WGS) entry which is preliminary data.</text>
</comment>
<organism evidence="3 4">
    <name type="scientific">Chryseobacterium angstadtii</name>
    <dbReference type="NCBI Taxonomy" id="558151"/>
    <lineage>
        <taxon>Bacteria</taxon>
        <taxon>Pseudomonadati</taxon>
        <taxon>Bacteroidota</taxon>
        <taxon>Flavobacteriia</taxon>
        <taxon>Flavobacteriales</taxon>
        <taxon>Weeksellaceae</taxon>
        <taxon>Chryseobacterium group</taxon>
        <taxon>Chryseobacterium</taxon>
    </lineage>
</organism>
<keyword evidence="2" id="KW-0862">Zinc</keyword>
<dbReference type="PANTHER" id="PTHR42742:SF3">
    <property type="entry name" value="FRUCTOKINASE"/>
    <property type="match status" value="1"/>
</dbReference>
<evidence type="ECO:0000256" key="2">
    <source>
        <dbReference type="ARBA" id="ARBA00022833"/>
    </source>
</evidence>
<dbReference type="PATRIC" id="fig|558151.6.peg.2536"/>
<dbReference type="Proteomes" id="UP000036261">
    <property type="component" value="Unassembled WGS sequence"/>
</dbReference>
<dbReference type="InterPro" id="IPR011051">
    <property type="entry name" value="RmlC_Cupin_sf"/>
</dbReference>
<evidence type="ECO:0000313" key="3">
    <source>
        <dbReference type="EMBL" id="KMQ64926.1"/>
    </source>
</evidence>
<gene>
    <name evidence="3" type="ORF">ACM46_12020</name>
</gene>
<proteinExistence type="predicted"/>
<dbReference type="PANTHER" id="PTHR42742">
    <property type="entry name" value="TRANSCRIPTIONAL REPRESSOR MPRA"/>
    <property type="match status" value="1"/>
</dbReference>
<dbReference type="GO" id="GO:0046872">
    <property type="term" value="F:metal ion binding"/>
    <property type="evidence" value="ECO:0007669"/>
    <property type="project" value="UniProtKB-KW"/>
</dbReference>
<accession>A0A0J7IG28</accession>
<dbReference type="EMBL" id="LFND01000003">
    <property type="protein sequence ID" value="KMQ64926.1"/>
    <property type="molecule type" value="Genomic_DNA"/>
</dbReference>
<dbReference type="OrthoDB" id="9808275at2"/>
<dbReference type="GO" id="GO:0016853">
    <property type="term" value="F:isomerase activity"/>
    <property type="evidence" value="ECO:0007669"/>
    <property type="project" value="UniProtKB-KW"/>
</dbReference>
<keyword evidence="3" id="KW-0413">Isomerase</keyword>
<dbReference type="InterPro" id="IPR014710">
    <property type="entry name" value="RmlC-like_jellyroll"/>
</dbReference>
<name>A0A0J7IG28_9FLAO</name>
<dbReference type="AlphaFoldDB" id="A0A0J7IG28"/>
<dbReference type="STRING" id="558151.ACM46_12020"/>
<protein>
    <submittedName>
        <fullName evidence="3">Mannose-6-phosphate isomerase</fullName>
    </submittedName>
</protein>
<dbReference type="Gene3D" id="2.60.120.10">
    <property type="entry name" value="Jelly Rolls"/>
    <property type="match status" value="1"/>
</dbReference>
<keyword evidence="4" id="KW-1185">Reference proteome</keyword>
<evidence type="ECO:0000313" key="4">
    <source>
        <dbReference type="Proteomes" id="UP000036261"/>
    </source>
</evidence>
<dbReference type="InterPro" id="IPR051804">
    <property type="entry name" value="Carb_Metab_Reg_Kinase/Isom"/>
</dbReference>